<dbReference type="AlphaFoldDB" id="A8P1K8"/>
<evidence type="ECO:0000313" key="1">
    <source>
        <dbReference type="EMBL" id="EAU83697.1"/>
    </source>
</evidence>
<dbReference type="EMBL" id="AACS02000013">
    <property type="protein sequence ID" value="EAU83697.1"/>
    <property type="molecule type" value="Genomic_DNA"/>
</dbReference>
<dbReference type="GeneID" id="6014689"/>
<dbReference type="OrthoDB" id="3053056at2759"/>
<keyword evidence="2" id="KW-1185">Reference proteome</keyword>
<dbReference type="Proteomes" id="UP000001861">
    <property type="component" value="Unassembled WGS sequence"/>
</dbReference>
<reference evidence="1 2" key="1">
    <citation type="journal article" date="2010" name="Proc. Natl. Acad. Sci. U.S.A.">
        <title>Insights into evolution of multicellular fungi from the assembled chromosomes of the mushroom Coprinopsis cinerea (Coprinus cinereus).</title>
        <authorList>
            <person name="Stajich J.E."/>
            <person name="Wilke S.K."/>
            <person name="Ahren D."/>
            <person name="Au C.H."/>
            <person name="Birren B.W."/>
            <person name="Borodovsky M."/>
            <person name="Burns C."/>
            <person name="Canback B."/>
            <person name="Casselton L.A."/>
            <person name="Cheng C.K."/>
            <person name="Deng J."/>
            <person name="Dietrich F.S."/>
            <person name="Fargo D.C."/>
            <person name="Farman M.L."/>
            <person name="Gathman A.C."/>
            <person name="Goldberg J."/>
            <person name="Guigo R."/>
            <person name="Hoegger P.J."/>
            <person name="Hooker J.B."/>
            <person name="Huggins A."/>
            <person name="James T.Y."/>
            <person name="Kamada T."/>
            <person name="Kilaru S."/>
            <person name="Kodira C."/>
            <person name="Kues U."/>
            <person name="Kupfer D."/>
            <person name="Kwan H.S."/>
            <person name="Lomsadze A."/>
            <person name="Li W."/>
            <person name="Lilly W.W."/>
            <person name="Ma L.J."/>
            <person name="Mackey A.J."/>
            <person name="Manning G."/>
            <person name="Martin F."/>
            <person name="Muraguchi H."/>
            <person name="Natvig D.O."/>
            <person name="Palmerini H."/>
            <person name="Ramesh M.A."/>
            <person name="Rehmeyer C.J."/>
            <person name="Roe B.A."/>
            <person name="Shenoy N."/>
            <person name="Stanke M."/>
            <person name="Ter-Hovhannisyan V."/>
            <person name="Tunlid A."/>
            <person name="Velagapudi R."/>
            <person name="Vision T.J."/>
            <person name="Zeng Q."/>
            <person name="Zolan M.E."/>
            <person name="Pukkila P.J."/>
        </authorList>
    </citation>
    <scope>NUCLEOTIDE SEQUENCE [LARGE SCALE GENOMIC DNA]</scope>
    <source>
        <strain evidence="2">Okayama-7 / 130 / ATCC MYA-4618 / FGSC 9003</strain>
    </source>
</reference>
<dbReference type="KEGG" id="cci:CC1G_05601"/>
<accession>A8P1K8</accession>
<dbReference type="InParanoid" id="A8P1K8"/>
<evidence type="ECO:0000313" key="2">
    <source>
        <dbReference type="Proteomes" id="UP000001861"/>
    </source>
</evidence>
<name>A8P1K8_COPC7</name>
<dbReference type="VEuPathDB" id="FungiDB:CC1G_05601"/>
<sequence length="178" mass="20952">MVLVTLTDAQKAKFLERYSHLPKPFMPWQFDESDPRKLSDWICELYTSIMPLRHIPNRLYLRRGYHFQPPRFDFGWAMDRDTMYEVAQRCGFTHCFQTVRKPLPDGRPRKPVLNLGAATDFLKSAIEKQFPEILRDLKNHPIRSLTGGFNILTPSGDNHGQLYYRPELETPFKRAIIN</sequence>
<proteinExistence type="predicted"/>
<organism evidence="1 2">
    <name type="scientific">Coprinopsis cinerea (strain Okayama-7 / 130 / ATCC MYA-4618 / FGSC 9003)</name>
    <name type="common">Inky cap fungus</name>
    <name type="synonym">Hormographiella aspergillata</name>
    <dbReference type="NCBI Taxonomy" id="240176"/>
    <lineage>
        <taxon>Eukaryota</taxon>
        <taxon>Fungi</taxon>
        <taxon>Dikarya</taxon>
        <taxon>Basidiomycota</taxon>
        <taxon>Agaricomycotina</taxon>
        <taxon>Agaricomycetes</taxon>
        <taxon>Agaricomycetidae</taxon>
        <taxon>Agaricales</taxon>
        <taxon>Agaricineae</taxon>
        <taxon>Psathyrellaceae</taxon>
        <taxon>Coprinopsis</taxon>
    </lineage>
</organism>
<gene>
    <name evidence="1" type="ORF">CC1G_05601</name>
</gene>
<protein>
    <submittedName>
        <fullName evidence="1">Uncharacterized protein</fullName>
    </submittedName>
</protein>
<comment type="caution">
    <text evidence="1">The sequence shown here is derived from an EMBL/GenBank/DDBJ whole genome shotgun (WGS) entry which is preliminary data.</text>
</comment>
<dbReference type="RefSeq" id="XP_001838120.1">
    <property type="nucleotide sequence ID" value="XM_001838068.1"/>
</dbReference>